<evidence type="ECO:0000256" key="2">
    <source>
        <dbReference type="SAM" id="MobiDB-lite"/>
    </source>
</evidence>
<dbReference type="Pfam" id="PF01370">
    <property type="entry name" value="Epimerase"/>
    <property type="match status" value="2"/>
</dbReference>
<dbReference type="GO" id="GO:0016491">
    <property type="term" value="F:oxidoreductase activity"/>
    <property type="evidence" value="ECO:0007669"/>
    <property type="project" value="UniProtKB-KW"/>
</dbReference>
<evidence type="ECO:0000313" key="4">
    <source>
        <dbReference type="EMBL" id="EEE68772.1"/>
    </source>
</evidence>
<dbReference type="PANTHER" id="PTHR10366">
    <property type="entry name" value="NAD DEPENDENT EPIMERASE/DEHYDRATASE"/>
    <property type="match status" value="1"/>
</dbReference>
<proteinExistence type="predicted"/>
<keyword evidence="1" id="KW-0560">Oxidoreductase</keyword>
<accession>B9G155</accession>
<feature type="region of interest" description="Disordered" evidence="2">
    <location>
        <begin position="196"/>
        <end position="216"/>
    </location>
</feature>
<dbReference type="CDD" id="cd08958">
    <property type="entry name" value="FR_SDR_e"/>
    <property type="match status" value="1"/>
</dbReference>
<protein>
    <recommendedName>
        <fullName evidence="3">NAD-dependent epimerase/dehydratase domain-containing protein</fullName>
    </recommendedName>
</protein>
<feature type="domain" description="NAD-dependent epimerase/dehydratase" evidence="3">
    <location>
        <begin position="252"/>
        <end position="340"/>
    </location>
</feature>
<dbReference type="InterPro" id="IPR050425">
    <property type="entry name" value="NAD(P)_dehydrat-like"/>
</dbReference>
<dbReference type="InterPro" id="IPR036291">
    <property type="entry name" value="NAD(P)-bd_dom_sf"/>
</dbReference>
<dbReference type="PANTHER" id="PTHR10366:SF404">
    <property type="entry name" value="CINNAMOYL-COA REDUCTASE 1"/>
    <property type="match status" value="1"/>
</dbReference>
<reference evidence="4" key="1">
    <citation type="journal article" date="2005" name="PLoS Biol.">
        <title>The genomes of Oryza sativa: a history of duplications.</title>
        <authorList>
            <person name="Yu J."/>
            <person name="Wang J."/>
            <person name="Lin W."/>
            <person name="Li S."/>
            <person name="Li H."/>
            <person name="Zhou J."/>
            <person name="Ni P."/>
            <person name="Dong W."/>
            <person name="Hu S."/>
            <person name="Zeng C."/>
            <person name="Zhang J."/>
            <person name="Zhang Y."/>
            <person name="Li R."/>
            <person name="Xu Z."/>
            <person name="Li S."/>
            <person name="Li X."/>
            <person name="Zheng H."/>
            <person name="Cong L."/>
            <person name="Lin L."/>
            <person name="Yin J."/>
            <person name="Geng J."/>
            <person name="Li G."/>
            <person name="Shi J."/>
            <person name="Liu J."/>
            <person name="Lv H."/>
            <person name="Li J."/>
            <person name="Wang J."/>
            <person name="Deng Y."/>
            <person name="Ran L."/>
            <person name="Shi X."/>
            <person name="Wang X."/>
            <person name="Wu Q."/>
            <person name="Li C."/>
            <person name="Ren X."/>
            <person name="Wang J."/>
            <person name="Wang X."/>
            <person name="Li D."/>
            <person name="Liu D."/>
            <person name="Zhang X."/>
            <person name="Ji Z."/>
            <person name="Zhao W."/>
            <person name="Sun Y."/>
            <person name="Zhang Z."/>
            <person name="Bao J."/>
            <person name="Han Y."/>
            <person name="Dong L."/>
            <person name="Ji J."/>
            <person name="Chen P."/>
            <person name="Wu S."/>
            <person name="Liu J."/>
            <person name="Xiao Y."/>
            <person name="Bu D."/>
            <person name="Tan J."/>
            <person name="Yang L."/>
            <person name="Ye C."/>
            <person name="Zhang J."/>
            <person name="Xu J."/>
            <person name="Zhou Y."/>
            <person name="Yu Y."/>
            <person name="Zhang B."/>
            <person name="Zhuang S."/>
            <person name="Wei H."/>
            <person name="Liu B."/>
            <person name="Lei M."/>
            <person name="Yu H."/>
            <person name="Li Y."/>
            <person name="Xu H."/>
            <person name="Wei S."/>
            <person name="He X."/>
            <person name="Fang L."/>
            <person name="Zhang Z."/>
            <person name="Zhang Y."/>
            <person name="Huang X."/>
            <person name="Su Z."/>
            <person name="Tong W."/>
            <person name="Li J."/>
            <person name="Tong Z."/>
            <person name="Li S."/>
            <person name="Ye J."/>
            <person name="Wang L."/>
            <person name="Fang L."/>
            <person name="Lei T."/>
            <person name="Chen C."/>
            <person name="Chen H."/>
            <person name="Xu Z."/>
            <person name="Li H."/>
            <person name="Huang H."/>
            <person name="Zhang F."/>
            <person name="Xu H."/>
            <person name="Li N."/>
            <person name="Zhao C."/>
            <person name="Li S."/>
            <person name="Dong L."/>
            <person name="Huang Y."/>
            <person name="Li L."/>
            <person name="Xi Y."/>
            <person name="Qi Q."/>
            <person name="Li W."/>
            <person name="Zhang B."/>
            <person name="Hu W."/>
            <person name="Zhang Y."/>
            <person name="Tian X."/>
            <person name="Jiao Y."/>
            <person name="Liang X."/>
            <person name="Jin J."/>
            <person name="Gao L."/>
            <person name="Zheng W."/>
            <person name="Hao B."/>
            <person name="Liu S."/>
            <person name="Wang W."/>
            <person name="Yuan L."/>
            <person name="Cao M."/>
            <person name="McDermott J."/>
            <person name="Samudrala R."/>
            <person name="Wang J."/>
            <person name="Wong G.K."/>
            <person name="Yang H."/>
        </authorList>
    </citation>
    <scope>NUCLEOTIDE SEQUENCE [LARGE SCALE GENOMIC DNA]</scope>
</reference>
<evidence type="ECO:0000256" key="1">
    <source>
        <dbReference type="ARBA" id="ARBA00023002"/>
    </source>
</evidence>
<gene>
    <name evidence="4" type="ORF">OsJ_27480</name>
</gene>
<dbReference type="FunFam" id="3.40.50.720:FF:001290">
    <property type="entry name" value="Os02g0811600 protein"/>
    <property type="match status" value="1"/>
</dbReference>
<organism evidence="4">
    <name type="scientific">Oryza sativa subsp. japonica</name>
    <name type="common">Rice</name>
    <dbReference type="NCBI Taxonomy" id="39947"/>
    <lineage>
        <taxon>Eukaryota</taxon>
        <taxon>Viridiplantae</taxon>
        <taxon>Streptophyta</taxon>
        <taxon>Embryophyta</taxon>
        <taxon>Tracheophyta</taxon>
        <taxon>Spermatophyta</taxon>
        <taxon>Magnoliopsida</taxon>
        <taxon>Liliopsida</taxon>
        <taxon>Poales</taxon>
        <taxon>Poaceae</taxon>
        <taxon>BOP clade</taxon>
        <taxon>Oryzoideae</taxon>
        <taxon>Oryzeae</taxon>
        <taxon>Oryzinae</taxon>
        <taxon>Oryza</taxon>
        <taxon>Oryza sativa</taxon>
    </lineage>
</organism>
<dbReference type="Gene3D" id="3.40.50.720">
    <property type="entry name" value="NAD(P)-binding Rossmann-like Domain"/>
    <property type="match status" value="2"/>
</dbReference>
<dbReference type="FunFam" id="3.40.50.720:FF:001049">
    <property type="entry name" value="NAD(P)-binding Rossmann-fold superfamily protein"/>
    <property type="match status" value="1"/>
</dbReference>
<name>B9G155_ORYSJ</name>
<feature type="domain" description="NAD-dependent epimerase/dehydratase" evidence="3">
    <location>
        <begin position="28"/>
        <end position="144"/>
    </location>
</feature>
<evidence type="ECO:0000259" key="3">
    <source>
        <dbReference type="Pfam" id="PF01370"/>
    </source>
</evidence>
<dbReference type="AlphaFoldDB" id="B9G155"/>
<dbReference type="SUPFAM" id="SSF51735">
    <property type="entry name" value="NAD(P)-binding Rossmann-fold domains"/>
    <property type="match status" value="1"/>
</dbReference>
<dbReference type="EMBL" id="CM000145">
    <property type="protein sequence ID" value="EEE68772.1"/>
    <property type="molecule type" value="Genomic_DNA"/>
</dbReference>
<reference evidence="4" key="2">
    <citation type="submission" date="2008-12" db="EMBL/GenBank/DDBJ databases">
        <title>Improved gene annotation of the rice (Oryza sativa) genomes.</title>
        <authorList>
            <person name="Wang J."/>
            <person name="Li R."/>
            <person name="Fan W."/>
            <person name="Huang Q."/>
            <person name="Zhang J."/>
            <person name="Zhou Y."/>
            <person name="Hu Y."/>
            <person name="Zi S."/>
            <person name="Li J."/>
            <person name="Ni P."/>
            <person name="Zheng H."/>
            <person name="Zhang Y."/>
            <person name="Zhao M."/>
            <person name="Hao Q."/>
            <person name="McDermott J."/>
            <person name="Samudrala R."/>
            <person name="Kristiansen K."/>
            <person name="Wong G.K.-S."/>
        </authorList>
    </citation>
    <scope>NUCLEOTIDE SEQUENCE</scope>
</reference>
<sequence length="441" mass="46781">MTVIDGAVAADAGGAAAAVVQPGNGQTVCVTGAAGYIASWLVKLLLEKGYTVKGTVRNPDDPKNAHLKALDGAGERLVLCKADLLDYDAICRAVAGCHGVFHTASPVTDDPEQMVEPAVRGTEYVINAAAEAGTVRRVVFTSSIGAVTMDPNRGPDVVVDESCWSDLDYCKETRRRSPAKGHGEIKFGCYSRADGGAGGEGDGVRDKRGGGGRHGAAGGVTSSIGAVTMDPNRGADVVLGKSCWSDLDYCKETRNWYCYGKAVAEQAAWEAARRRGVELVVVNPVLVIGPLLQPTVNASVAHILKYLDGSASKFANAVQAYVDVRDVAAAHLLVFESPSAAGRFLCAESVLHREGVVRILAKLFPEYPVPTRCSDEKNPRKQPYKMSNQKLRDLGLEFRPASQSLYETVKCLQEKGHLPVLAAEKTEEEAGEVQGGIAIRA</sequence>
<dbReference type="InterPro" id="IPR001509">
    <property type="entry name" value="Epimerase_deHydtase"/>
</dbReference>
<dbReference type="Proteomes" id="UP000007752">
    <property type="component" value="Chromosome 8"/>
</dbReference>